<feature type="compositionally biased region" description="Low complexity" evidence="7">
    <location>
        <begin position="384"/>
        <end position="435"/>
    </location>
</feature>
<feature type="region of interest" description="Disordered" evidence="7">
    <location>
        <begin position="262"/>
        <end position="523"/>
    </location>
</feature>
<feature type="compositionally biased region" description="Low complexity" evidence="7">
    <location>
        <begin position="134"/>
        <end position="147"/>
    </location>
</feature>
<dbReference type="CDD" id="cd07981">
    <property type="entry name" value="HFD_TAF12"/>
    <property type="match status" value="1"/>
</dbReference>
<dbReference type="InterPro" id="IPR003228">
    <property type="entry name" value="TFIID_TAF12_dom"/>
</dbReference>
<accession>A0ABR1XHK0</accession>
<feature type="compositionally biased region" description="Low complexity" evidence="7">
    <location>
        <begin position="94"/>
        <end position="105"/>
    </location>
</feature>
<feature type="compositionally biased region" description="Polar residues" evidence="7">
    <location>
        <begin position="213"/>
        <end position="224"/>
    </location>
</feature>
<protein>
    <submittedName>
        <fullName evidence="9">Transcription initiation factor TFIID subunit A-domain-containing protein</fullName>
    </submittedName>
</protein>
<dbReference type="PANTHER" id="PTHR12264">
    <property type="entry name" value="TRANSCRIPTION INITIATION FACTOR TFIID SUBUNIT 12"/>
    <property type="match status" value="1"/>
</dbReference>
<comment type="similarity">
    <text evidence="2">Belongs to the TAF12 family.</text>
</comment>
<feature type="compositionally biased region" description="Pro residues" evidence="7">
    <location>
        <begin position="109"/>
        <end position="133"/>
    </location>
</feature>
<feature type="compositionally biased region" description="Polar residues" evidence="7">
    <location>
        <begin position="1"/>
        <end position="14"/>
    </location>
</feature>
<feature type="compositionally biased region" description="Low complexity" evidence="7">
    <location>
        <begin position="316"/>
        <end position="359"/>
    </location>
</feature>
<sequence length="681" mass="74763">MSGNVPQQGPSGPAQNRPLPPGIRVNQIQTLPHLTDAQKATYTRGVANLYDTISRSDKESTDYKAAVTKLFEFTKRMGKEVNEWKAKNQPGAAQQQGDRPSSQGGQPQGQPPQQPNQQPPQQQPSQQQPPPQQQAPQQAPQQTQGHPAPQPNQPQGARPQIPPKILQHVQSFPFQLAPGMPHGTPEADNKIKELRQTYLQMLARQEQVASSIKRMQQISENPNRQDLPANFEVQKNQLQAQYQTLERNIQEFRNQQNNWRNMTQQQGSPQQQVPQGGQAHQGAQNQPNQPGPQRQTPQQQPPPPQQTPVPQVKPEPNAQPNQQQHAQPPHPQAQQTQAPGQANQAQQQAQQHQTMQGPGPQMANNAAMEAARQQQMNANRPSMSPATSGPQQQGQTQPAFAQGGNMTPGQQVPGQMPQQPQQQQQQQQQQSMNPQRPLLNPQQASQMSQMHQGSPHPQSAGGPMPLTHGQAMGAAARTHSEARVTPQIQQPNNQSYPMGNRAGSEQMTNPKMPIPKNLPPQPPHPVNMGPARPTMGGPSNGAPGMLGQPVVSAHPQFHLEGDESRVLSKKKLDELVRQVTGAGELPTGETLGPEVEEAMLQLADDFLDNVVTSACKLAKLRESSQLEIRDIQCVLERNYNIRIPGYASDEIRTVRKFQPAPGWTQKMNAVQAAKVMGGKTD</sequence>
<feature type="region of interest" description="Disordered" evidence="7">
    <location>
        <begin position="213"/>
        <end position="235"/>
    </location>
</feature>
<evidence type="ECO:0000256" key="7">
    <source>
        <dbReference type="SAM" id="MobiDB-lite"/>
    </source>
</evidence>
<dbReference type="Gene3D" id="1.10.20.10">
    <property type="entry name" value="Histone, subunit A"/>
    <property type="match status" value="1"/>
</dbReference>
<feature type="compositionally biased region" description="Low complexity" evidence="7">
    <location>
        <begin position="264"/>
        <end position="298"/>
    </location>
</feature>
<evidence type="ECO:0000256" key="2">
    <source>
        <dbReference type="ARBA" id="ARBA00007530"/>
    </source>
</evidence>
<feature type="region of interest" description="Disordered" evidence="7">
    <location>
        <begin position="1"/>
        <end position="23"/>
    </location>
</feature>
<feature type="coiled-coil region" evidence="6">
    <location>
        <begin position="235"/>
        <end position="262"/>
    </location>
</feature>
<evidence type="ECO:0000259" key="8">
    <source>
        <dbReference type="Pfam" id="PF03847"/>
    </source>
</evidence>
<dbReference type="InterPro" id="IPR009072">
    <property type="entry name" value="Histone-fold"/>
</dbReference>
<feature type="compositionally biased region" description="Pro residues" evidence="7">
    <location>
        <begin position="299"/>
        <end position="313"/>
    </location>
</feature>
<proteinExistence type="inferred from homology"/>
<keyword evidence="3" id="KW-0805">Transcription regulation</keyword>
<feature type="region of interest" description="Disordered" evidence="7">
    <location>
        <begin position="81"/>
        <end position="188"/>
    </location>
</feature>
<comment type="caution">
    <text evidence="9">The sequence shown here is derived from an EMBL/GenBank/DDBJ whole genome shotgun (WGS) entry which is preliminary data.</text>
</comment>
<feature type="compositionally biased region" description="Polar residues" evidence="7">
    <location>
        <begin position="440"/>
        <end position="457"/>
    </location>
</feature>
<dbReference type="InterPro" id="IPR037794">
    <property type="entry name" value="TAF12"/>
</dbReference>
<feature type="compositionally biased region" description="Polar residues" evidence="7">
    <location>
        <begin position="372"/>
        <end position="382"/>
    </location>
</feature>
<evidence type="ECO:0000313" key="10">
    <source>
        <dbReference type="Proteomes" id="UP001456524"/>
    </source>
</evidence>
<dbReference type="PANTHER" id="PTHR12264:SF21">
    <property type="entry name" value="TRANSCRIPTION INITIATION FACTOR TFIID SUBUNIT 12"/>
    <property type="match status" value="1"/>
</dbReference>
<feature type="compositionally biased region" description="Pro residues" evidence="7">
    <location>
        <begin position="512"/>
        <end position="523"/>
    </location>
</feature>
<evidence type="ECO:0000313" key="9">
    <source>
        <dbReference type="EMBL" id="KAK8154794.1"/>
    </source>
</evidence>
<gene>
    <name evidence="9" type="ORF">IWX90DRAFT_444278</name>
</gene>
<organism evidence="9 10">
    <name type="scientific">Phyllosticta citrichinensis</name>
    <dbReference type="NCBI Taxonomy" id="1130410"/>
    <lineage>
        <taxon>Eukaryota</taxon>
        <taxon>Fungi</taxon>
        <taxon>Dikarya</taxon>
        <taxon>Ascomycota</taxon>
        <taxon>Pezizomycotina</taxon>
        <taxon>Dothideomycetes</taxon>
        <taxon>Dothideomycetes incertae sedis</taxon>
        <taxon>Botryosphaeriales</taxon>
        <taxon>Phyllostictaceae</taxon>
        <taxon>Phyllosticta</taxon>
    </lineage>
</organism>
<evidence type="ECO:0000256" key="5">
    <source>
        <dbReference type="ARBA" id="ARBA00023242"/>
    </source>
</evidence>
<name>A0ABR1XHK0_9PEZI</name>
<evidence type="ECO:0000256" key="1">
    <source>
        <dbReference type="ARBA" id="ARBA00004123"/>
    </source>
</evidence>
<keyword evidence="6" id="KW-0175">Coiled coil</keyword>
<evidence type="ECO:0000256" key="3">
    <source>
        <dbReference type="ARBA" id="ARBA00023015"/>
    </source>
</evidence>
<keyword evidence="5" id="KW-0539">Nucleus</keyword>
<dbReference type="SUPFAM" id="SSF47113">
    <property type="entry name" value="Histone-fold"/>
    <property type="match status" value="1"/>
</dbReference>
<reference evidence="9 10" key="1">
    <citation type="journal article" date="2022" name="G3 (Bethesda)">
        <title>Enemy or ally: a genomic approach to elucidate the lifestyle of Phyllosticta citrichinaensis.</title>
        <authorList>
            <person name="Buijs V.A."/>
            <person name="Groenewald J.Z."/>
            <person name="Haridas S."/>
            <person name="LaButti K.M."/>
            <person name="Lipzen A."/>
            <person name="Martin F.M."/>
            <person name="Barry K."/>
            <person name="Grigoriev I.V."/>
            <person name="Crous P.W."/>
            <person name="Seidl M.F."/>
        </authorList>
    </citation>
    <scope>NUCLEOTIDE SEQUENCE [LARGE SCALE GENOMIC DNA]</scope>
    <source>
        <strain evidence="9 10">CBS 129764</strain>
    </source>
</reference>
<comment type="subcellular location">
    <subcellularLocation>
        <location evidence="1">Nucleus</location>
    </subcellularLocation>
</comment>
<dbReference type="EMBL" id="JBBWUH010000011">
    <property type="protein sequence ID" value="KAK8154794.1"/>
    <property type="molecule type" value="Genomic_DNA"/>
</dbReference>
<keyword evidence="4" id="KW-0804">Transcription</keyword>
<keyword evidence="10" id="KW-1185">Reference proteome</keyword>
<dbReference type="Pfam" id="PF03847">
    <property type="entry name" value="TFIID_20kDa"/>
    <property type="match status" value="1"/>
</dbReference>
<evidence type="ECO:0000256" key="6">
    <source>
        <dbReference type="SAM" id="Coils"/>
    </source>
</evidence>
<dbReference type="Proteomes" id="UP001456524">
    <property type="component" value="Unassembled WGS sequence"/>
</dbReference>
<evidence type="ECO:0000256" key="4">
    <source>
        <dbReference type="ARBA" id="ARBA00023163"/>
    </source>
</evidence>
<feature type="compositionally biased region" description="Polar residues" evidence="7">
    <location>
        <begin position="486"/>
        <end position="509"/>
    </location>
</feature>
<feature type="domain" description="Transcription initiation factor TFIID subunit 12" evidence="8">
    <location>
        <begin position="568"/>
        <end position="641"/>
    </location>
</feature>